<comment type="caution">
    <text evidence="2">The sequence shown here is derived from an EMBL/GenBank/DDBJ whole genome shotgun (WGS) entry which is preliminary data.</text>
</comment>
<evidence type="ECO:0000313" key="3">
    <source>
        <dbReference type="Proteomes" id="UP000295668"/>
    </source>
</evidence>
<keyword evidence="1" id="KW-0472">Membrane</keyword>
<feature type="transmembrane region" description="Helical" evidence="1">
    <location>
        <begin position="160"/>
        <end position="186"/>
    </location>
</feature>
<proteinExistence type="predicted"/>
<keyword evidence="1" id="KW-0812">Transmembrane</keyword>
<reference evidence="2 3" key="1">
    <citation type="submission" date="2019-02" db="EMBL/GenBank/DDBJ databases">
        <title>Pedobacter sp. nov., a novel speices isolated from soil of pinguins habitat in Antarcitica.</title>
        <authorList>
            <person name="He R.-H."/>
        </authorList>
    </citation>
    <scope>NUCLEOTIDE SEQUENCE [LARGE SCALE GENOMIC DNA]</scope>
    <source>
        <strain evidence="2 3">E01020</strain>
    </source>
</reference>
<organism evidence="2 3">
    <name type="scientific">Pedobacter changchengzhani</name>
    <dbReference type="NCBI Taxonomy" id="2529274"/>
    <lineage>
        <taxon>Bacteria</taxon>
        <taxon>Pseudomonadati</taxon>
        <taxon>Bacteroidota</taxon>
        <taxon>Sphingobacteriia</taxon>
        <taxon>Sphingobacteriales</taxon>
        <taxon>Sphingobacteriaceae</taxon>
        <taxon>Pedobacter</taxon>
    </lineage>
</organism>
<dbReference type="EMBL" id="SJCY01000009">
    <property type="protein sequence ID" value="TDG35645.1"/>
    <property type="molecule type" value="Genomic_DNA"/>
</dbReference>
<name>A0A4R5MKC2_9SPHI</name>
<dbReference type="Proteomes" id="UP000295668">
    <property type="component" value="Unassembled WGS sequence"/>
</dbReference>
<evidence type="ECO:0000313" key="2">
    <source>
        <dbReference type="EMBL" id="TDG35645.1"/>
    </source>
</evidence>
<protein>
    <submittedName>
        <fullName evidence="2">Uncharacterized protein</fullName>
    </submittedName>
</protein>
<feature type="transmembrane region" description="Helical" evidence="1">
    <location>
        <begin position="6"/>
        <end position="25"/>
    </location>
</feature>
<dbReference type="AlphaFoldDB" id="A0A4R5MKC2"/>
<gene>
    <name evidence="2" type="ORF">EZJ43_13430</name>
</gene>
<evidence type="ECO:0000256" key="1">
    <source>
        <dbReference type="SAM" id="Phobius"/>
    </source>
</evidence>
<keyword evidence="3" id="KW-1185">Reference proteome</keyword>
<dbReference type="OrthoDB" id="1443121at2"/>
<keyword evidence="1" id="KW-1133">Transmembrane helix</keyword>
<accession>A0A4R5MKC2</accession>
<sequence>MPVLYIRIFFFCLMPIGSFILYHGIKILRKAFNGKVMLEMPYLQQTGEFTILKRGIYSIWQKGEMFRKTPLDQFSTHIYEKATQQEINLSNSLMSPRSNDFSTGRMEIYTFSATPSIYELRLQDGSSVLSVQIFISKLVPLPSVDLSKYFIQVRESQSQLFTLLGIPIVLVGAFGVIGGFVLGLLADQVFK</sequence>